<accession>A0A0E9RIE0</accession>
<evidence type="ECO:0000313" key="2">
    <source>
        <dbReference type="EMBL" id="JAH28916.1"/>
    </source>
</evidence>
<sequence length="24" mass="2736">MNHSPIKNPFPLPTTSVLDKKENK</sequence>
<reference evidence="2" key="2">
    <citation type="journal article" date="2015" name="Fish Shellfish Immunol.">
        <title>Early steps in the European eel (Anguilla anguilla)-Vibrio vulnificus interaction in the gills: Role of the RtxA13 toxin.</title>
        <authorList>
            <person name="Callol A."/>
            <person name="Pajuelo D."/>
            <person name="Ebbesson L."/>
            <person name="Teles M."/>
            <person name="MacKenzie S."/>
            <person name="Amaro C."/>
        </authorList>
    </citation>
    <scope>NUCLEOTIDE SEQUENCE</scope>
</reference>
<name>A0A0E9RIE0_ANGAN</name>
<dbReference type="AlphaFoldDB" id="A0A0E9RIE0"/>
<organism evidence="2">
    <name type="scientific">Anguilla anguilla</name>
    <name type="common">European freshwater eel</name>
    <name type="synonym">Muraena anguilla</name>
    <dbReference type="NCBI Taxonomy" id="7936"/>
    <lineage>
        <taxon>Eukaryota</taxon>
        <taxon>Metazoa</taxon>
        <taxon>Chordata</taxon>
        <taxon>Craniata</taxon>
        <taxon>Vertebrata</taxon>
        <taxon>Euteleostomi</taxon>
        <taxon>Actinopterygii</taxon>
        <taxon>Neopterygii</taxon>
        <taxon>Teleostei</taxon>
        <taxon>Anguilliformes</taxon>
        <taxon>Anguillidae</taxon>
        <taxon>Anguilla</taxon>
    </lineage>
</organism>
<protein>
    <submittedName>
        <fullName evidence="2">Uncharacterized protein</fullName>
    </submittedName>
</protein>
<evidence type="ECO:0000256" key="1">
    <source>
        <dbReference type="SAM" id="MobiDB-lite"/>
    </source>
</evidence>
<proteinExistence type="predicted"/>
<dbReference type="EMBL" id="GBXM01079661">
    <property type="protein sequence ID" value="JAH28916.1"/>
    <property type="molecule type" value="Transcribed_RNA"/>
</dbReference>
<feature type="region of interest" description="Disordered" evidence="1">
    <location>
        <begin position="1"/>
        <end position="24"/>
    </location>
</feature>
<reference evidence="2" key="1">
    <citation type="submission" date="2014-11" db="EMBL/GenBank/DDBJ databases">
        <authorList>
            <person name="Amaro Gonzalez C."/>
        </authorList>
    </citation>
    <scope>NUCLEOTIDE SEQUENCE</scope>
</reference>